<dbReference type="PROSITE" id="PS50200">
    <property type="entry name" value="RA"/>
    <property type="match status" value="1"/>
</dbReference>
<dbReference type="Pfam" id="PF00788">
    <property type="entry name" value="RA"/>
    <property type="match status" value="1"/>
</dbReference>
<evidence type="ECO:0000259" key="10">
    <source>
        <dbReference type="PROSITE" id="PS50081"/>
    </source>
</evidence>
<dbReference type="Pfam" id="PF15000">
    <property type="entry name" value="TUSC2"/>
    <property type="match status" value="1"/>
</dbReference>
<dbReference type="SUPFAM" id="SSF54236">
    <property type="entry name" value="Ubiquitin-like"/>
    <property type="match status" value="1"/>
</dbReference>
<dbReference type="InterPro" id="IPR011524">
    <property type="entry name" value="SARAH_dom"/>
</dbReference>
<comment type="subcellular location">
    <subcellularLocation>
        <location evidence="1">Cytoplasm</location>
        <location evidence="1">Cytoskeleton</location>
    </subcellularLocation>
</comment>
<evidence type="ECO:0000256" key="6">
    <source>
        <dbReference type="ARBA" id="ARBA00022771"/>
    </source>
</evidence>
<evidence type="ECO:0000256" key="9">
    <source>
        <dbReference type="SAM" id="MobiDB-lite"/>
    </source>
</evidence>
<keyword evidence="5" id="KW-0479">Metal-binding</keyword>
<dbReference type="PROSITE" id="PS50081">
    <property type="entry name" value="ZF_DAG_PE_2"/>
    <property type="match status" value="1"/>
</dbReference>
<dbReference type="GO" id="GO:0034451">
    <property type="term" value="C:centriolar satellite"/>
    <property type="evidence" value="ECO:0007669"/>
    <property type="project" value="TreeGrafter"/>
</dbReference>
<dbReference type="PANTHER" id="PTHR13244:SF7">
    <property type="entry name" value="ZINC FINGER MYND DOMAIN-CONTAINING PROTEIN 10"/>
    <property type="match status" value="1"/>
</dbReference>
<dbReference type="CDD" id="cd17218">
    <property type="entry name" value="RA_RASSF1"/>
    <property type="match status" value="1"/>
</dbReference>
<dbReference type="InterPro" id="IPR033600">
    <property type="entry name" value="RASSF1_RA"/>
</dbReference>
<dbReference type="GO" id="GO:0005874">
    <property type="term" value="C:microtubule"/>
    <property type="evidence" value="ECO:0007669"/>
    <property type="project" value="UniProtKB-KW"/>
</dbReference>
<dbReference type="InterPro" id="IPR000159">
    <property type="entry name" value="RA_dom"/>
</dbReference>
<gene>
    <name evidence="13" type="ORF">FQN60_009453</name>
</gene>
<evidence type="ECO:0000259" key="11">
    <source>
        <dbReference type="PROSITE" id="PS50200"/>
    </source>
</evidence>
<keyword evidence="4" id="KW-0493">Microtubule</keyword>
<feature type="domain" description="Ras-associating" evidence="11">
    <location>
        <begin position="978"/>
        <end position="1068"/>
    </location>
</feature>
<dbReference type="GO" id="GO:0036158">
    <property type="term" value="P:outer dynein arm assembly"/>
    <property type="evidence" value="ECO:0007669"/>
    <property type="project" value="TreeGrafter"/>
</dbReference>
<feature type="domain" description="Phorbol-ester/DAG-type" evidence="10">
    <location>
        <begin position="757"/>
        <end position="807"/>
    </location>
</feature>
<evidence type="ECO:0000256" key="3">
    <source>
        <dbReference type="ARBA" id="ARBA00022553"/>
    </source>
</evidence>
<keyword evidence="2" id="KW-0963">Cytoplasm</keyword>
<organism evidence="13 14">
    <name type="scientific">Etheostoma spectabile</name>
    <name type="common">orangethroat darter</name>
    <dbReference type="NCBI Taxonomy" id="54343"/>
    <lineage>
        <taxon>Eukaryota</taxon>
        <taxon>Metazoa</taxon>
        <taxon>Chordata</taxon>
        <taxon>Craniata</taxon>
        <taxon>Vertebrata</taxon>
        <taxon>Euteleostomi</taxon>
        <taxon>Actinopterygii</taxon>
        <taxon>Neopterygii</taxon>
        <taxon>Teleostei</taxon>
        <taxon>Neoteleostei</taxon>
        <taxon>Acanthomorphata</taxon>
        <taxon>Eupercaria</taxon>
        <taxon>Perciformes</taxon>
        <taxon>Percoidei</taxon>
        <taxon>Percidae</taxon>
        <taxon>Etheostomatinae</taxon>
        <taxon>Etheostoma</taxon>
    </lineage>
</organism>
<dbReference type="GO" id="GO:0036159">
    <property type="term" value="P:inner dynein arm assembly"/>
    <property type="evidence" value="ECO:0007669"/>
    <property type="project" value="TreeGrafter"/>
</dbReference>
<keyword evidence="7" id="KW-0862">Zinc</keyword>
<dbReference type="PROSITE" id="PS50951">
    <property type="entry name" value="SARAH"/>
    <property type="match status" value="1"/>
</dbReference>
<dbReference type="Gene3D" id="3.10.20.90">
    <property type="entry name" value="Phosphatidylinositol 3-kinase Catalytic Subunit, Chain A, domain 1"/>
    <property type="match status" value="1"/>
</dbReference>
<keyword evidence="14" id="KW-1185">Reference proteome</keyword>
<dbReference type="InterPro" id="IPR002219">
    <property type="entry name" value="PKC_DAG/PE"/>
</dbReference>
<feature type="region of interest" description="Disordered" evidence="9">
    <location>
        <begin position="848"/>
        <end position="872"/>
    </location>
</feature>
<reference evidence="13 14" key="1">
    <citation type="submission" date="2019-08" db="EMBL/GenBank/DDBJ databases">
        <title>A chromosome-level genome assembly, high-density linkage maps, and genome scans reveal the genomic architecture of hybrid incompatibilities underlying speciation via character displacement in darters (Percidae: Etheostominae).</title>
        <authorList>
            <person name="Moran R.L."/>
            <person name="Catchen J.M."/>
            <person name="Fuller R.C."/>
        </authorList>
    </citation>
    <scope>NUCLEOTIDE SEQUENCE [LARGE SCALE GENOMIC DNA]</scope>
    <source>
        <strain evidence="13">EspeVRDwgs_2016</strain>
        <tissue evidence="13">Muscle</tissue>
    </source>
</reference>
<evidence type="ECO:0000256" key="7">
    <source>
        <dbReference type="ARBA" id="ARBA00022833"/>
    </source>
</evidence>
<dbReference type="InterPro" id="IPR029071">
    <property type="entry name" value="Ubiquitin-like_domsf"/>
</dbReference>
<dbReference type="GO" id="GO:0007165">
    <property type="term" value="P:signal transduction"/>
    <property type="evidence" value="ECO:0007669"/>
    <property type="project" value="InterPro"/>
</dbReference>
<dbReference type="GO" id="GO:0044458">
    <property type="term" value="P:motile cilium assembly"/>
    <property type="evidence" value="ECO:0007669"/>
    <property type="project" value="TreeGrafter"/>
</dbReference>
<evidence type="ECO:0000256" key="4">
    <source>
        <dbReference type="ARBA" id="ARBA00022701"/>
    </source>
</evidence>
<dbReference type="Gene3D" id="1.20.5.110">
    <property type="match status" value="1"/>
</dbReference>
<evidence type="ECO:0000256" key="5">
    <source>
        <dbReference type="ARBA" id="ARBA00022723"/>
    </source>
</evidence>
<keyword evidence="8" id="KW-0206">Cytoskeleton</keyword>
<dbReference type="Gene3D" id="3.30.60.20">
    <property type="match status" value="1"/>
</dbReference>
<evidence type="ECO:0000256" key="1">
    <source>
        <dbReference type="ARBA" id="ARBA00004245"/>
    </source>
</evidence>
<dbReference type="FunFam" id="3.10.20.90:FF:000048">
    <property type="entry name" value="Ras association domain family member 1"/>
    <property type="match status" value="1"/>
</dbReference>
<dbReference type="InterPro" id="IPR046349">
    <property type="entry name" value="C1-like_sf"/>
</dbReference>
<keyword evidence="6" id="KW-0863">Zinc-finger</keyword>
<dbReference type="Pfam" id="PF00130">
    <property type="entry name" value="C1_1"/>
    <property type="match status" value="1"/>
</dbReference>
<dbReference type="Pfam" id="PF16517">
    <property type="entry name" value="Nore1-SARAH"/>
    <property type="match status" value="1"/>
</dbReference>
<dbReference type="SUPFAM" id="SSF57889">
    <property type="entry name" value="Cysteine-rich domain"/>
    <property type="match status" value="1"/>
</dbReference>
<feature type="region of interest" description="Disordered" evidence="9">
    <location>
        <begin position="959"/>
        <end position="978"/>
    </location>
</feature>
<dbReference type="SMART" id="SM00109">
    <property type="entry name" value="C1"/>
    <property type="match status" value="1"/>
</dbReference>
<dbReference type="EMBL" id="VOFY01000004">
    <property type="protein sequence ID" value="KAA8593337.1"/>
    <property type="molecule type" value="Genomic_DNA"/>
</dbReference>
<sequence length="1227" mass="140741">MSMTTRIECIFFSEFHPTLGPKITYQVPEEYISRELFDTVQVYIITKPELQNKLITVTAMGKKLIGCPVCIEHKKYSRNALLFNLGLVCDAQINTCALEPIVKKLSGYLTTLEVVNESNTIHLKLIQLRKDPPIVQEYDVPVFTQCKDHFIKSQWDLTTQQILPYIDGFRHIQKISAEADVELNLVRIAVQNLLYYGVVTLVSIFQYSNVYCTTPKVQSLIDDKPLQDECLNYVTKQGQKRASLRDVFQLYCGLSPGTTVRDLCSRYSQQLQRVDERRLIQFGLMKSLIRRLQKYPVKVIRDQKSRLPRLYTGCHSYDEICCKTGRWFRQHECIEKLNMQAILNVSAMHDEFIKELLVSFGKIPVLVHEMILVEVWKHKVFPIFCQLQDFNPNNTFHLYMVIHHEATVINLLETIMYHKDSWEAADDSVLDLVDYCHRKLTLLASKVIREGATTDQHNLTGNAVGPSIEVLQMQNAALEFEISLKAVSVLRYITDHTESISVINRMLCTHNMPCVLVQLIDCCPWSRCKEGEVEKYINGRWQKIPVEDRLKMTKLDGQVWISLYNLLLKEDCQRKYDFNNFNKNQLLKLRGFLTEVLIDQLPNLVELQRYLAHLAVTDPAPPKKELILEQIPEMWNHIVRENSGRWKAIAKYQVKETFSPSETDLRLQAQSDDGGSQALRDTMSLGEFIELRDLRPDQERIELTPGTLSPCSPPRLERANALRISPGKVPDLLSRVGIIRVLSSTQDPQLTEERGEGHNFQPCSHAQPTWCDLCGDFIWGLYKQSLRCVNCRFTCHYRCRALIQLDCSWDRGSLADHTYVVEHTIETDTNVCFNLLFYPVVSMANTASSSDKTPSFEKTWGSSTSSGYCSEEEPDSEFEQYFTARTSFFPQTRKANVNDNVKQDEQIEWGKQELNTADYQQKVKEYNAQINSNLFMNMNKDGSYTGFIKVQFKLVRPVSVPPPKKGGHDARGKKASGVKRRTSFYLPKDASKHLHISSRTSAREVIEALLKKFTVVDNPGKFALFERSERHDQVYVRKVSDDEHPLRLRLCAGPNEKVLSFVLKENETGEVNWHAFSMPELKNFLRILQREEEEHVKQIVQRLKASTEDYVLSLRMGGSGSKAKGVWPFSGSGAAGGESASDGNDQSVARLKGSRNATPFVFTRRSSLYYDEDGDLAHEFYEETVVTKNGRKKSKLKRIQKNLIPQGVVKLDHPCIHVDFPIVLCEV</sequence>
<dbReference type="GO" id="GO:0005737">
    <property type="term" value="C:cytoplasm"/>
    <property type="evidence" value="ECO:0007669"/>
    <property type="project" value="TreeGrafter"/>
</dbReference>
<name>A0A5J5DIZ0_9PERO</name>
<dbReference type="SMART" id="SM00314">
    <property type="entry name" value="RA"/>
    <property type="match status" value="1"/>
</dbReference>
<dbReference type="CDD" id="cd20885">
    <property type="entry name" value="C1_RASSF1"/>
    <property type="match status" value="1"/>
</dbReference>
<protein>
    <recommendedName>
        <fullName evidence="15">Ras-associating domain-containing protein</fullName>
    </recommendedName>
</protein>
<evidence type="ECO:0000256" key="2">
    <source>
        <dbReference type="ARBA" id="ARBA00022490"/>
    </source>
</evidence>
<evidence type="ECO:0000256" key="8">
    <source>
        <dbReference type="ARBA" id="ARBA00023212"/>
    </source>
</evidence>
<comment type="caution">
    <text evidence="13">The sequence shown here is derived from an EMBL/GenBank/DDBJ whole genome shotgun (WGS) entry which is preliminary data.</text>
</comment>
<dbReference type="PANTHER" id="PTHR13244">
    <property type="entry name" value="ZINC FINGER MYND DOMAIN CONTAINING PROTEIN 10"/>
    <property type="match status" value="1"/>
</dbReference>
<dbReference type="InterPro" id="IPR052298">
    <property type="entry name" value="ZMYND10"/>
</dbReference>
<dbReference type="InterPro" id="IPR009348">
    <property type="entry name" value="NPR2-like"/>
</dbReference>
<evidence type="ECO:0000313" key="14">
    <source>
        <dbReference type="Proteomes" id="UP000327493"/>
    </source>
</evidence>
<dbReference type="Pfam" id="PF06218">
    <property type="entry name" value="NPR2"/>
    <property type="match status" value="1"/>
</dbReference>
<proteinExistence type="predicted"/>
<dbReference type="Proteomes" id="UP000327493">
    <property type="component" value="Chromosome 4"/>
</dbReference>
<dbReference type="AlphaFoldDB" id="A0A5J5DIZ0"/>
<accession>A0A5J5DIZ0</accession>
<feature type="domain" description="SARAH" evidence="12">
    <location>
        <begin position="1070"/>
        <end position="1117"/>
    </location>
</feature>
<evidence type="ECO:0008006" key="15">
    <source>
        <dbReference type="Google" id="ProtNLM"/>
    </source>
</evidence>
<evidence type="ECO:0000259" key="12">
    <source>
        <dbReference type="PROSITE" id="PS50951"/>
    </source>
</evidence>
<dbReference type="GO" id="GO:0008270">
    <property type="term" value="F:zinc ion binding"/>
    <property type="evidence" value="ECO:0007669"/>
    <property type="project" value="UniProtKB-KW"/>
</dbReference>
<evidence type="ECO:0000313" key="13">
    <source>
        <dbReference type="EMBL" id="KAA8593337.1"/>
    </source>
</evidence>
<keyword evidence="3" id="KW-0597">Phosphoprotein</keyword>
<dbReference type="PROSITE" id="PS00479">
    <property type="entry name" value="ZF_DAG_PE_1"/>
    <property type="match status" value="1"/>
</dbReference>
<dbReference type="InterPro" id="IPR029393">
    <property type="entry name" value="FUS1"/>
</dbReference>